<organism evidence="1 2">
    <name type="scientific">Trifolium medium</name>
    <dbReference type="NCBI Taxonomy" id="97028"/>
    <lineage>
        <taxon>Eukaryota</taxon>
        <taxon>Viridiplantae</taxon>
        <taxon>Streptophyta</taxon>
        <taxon>Embryophyta</taxon>
        <taxon>Tracheophyta</taxon>
        <taxon>Spermatophyta</taxon>
        <taxon>Magnoliopsida</taxon>
        <taxon>eudicotyledons</taxon>
        <taxon>Gunneridae</taxon>
        <taxon>Pentapetalae</taxon>
        <taxon>rosids</taxon>
        <taxon>fabids</taxon>
        <taxon>Fabales</taxon>
        <taxon>Fabaceae</taxon>
        <taxon>Papilionoideae</taxon>
        <taxon>50 kb inversion clade</taxon>
        <taxon>NPAAA clade</taxon>
        <taxon>Hologalegina</taxon>
        <taxon>IRL clade</taxon>
        <taxon>Trifolieae</taxon>
        <taxon>Trifolium</taxon>
    </lineage>
</organism>
<accession>A0A392VJV5</accession>
<protein>
    <submittedName>
        <fullName evidence="1">Uncharacterized protein</fullName>
    </submittedName>
</protein>
<evidence type="ECO:0000313" key="1">
    <source>
        <dbReference type="EMBL" id="MCI88688.1"/>
    </source>
</evidence>
<keyword evidence="2" id="KW-1185">Reference proteome</keyword>
<dbReference type="EMBL" id="LXQA011199843">
    <property type="protein sequence ID" value="MCI88688.1"/>
    <property type="molecule type" value="Genomic_DNA"/>
</dbReference>
<reference evidence="1 2" key="1">
    <citation type="journal article" date="2018" name="Front. Plant Sci.">
        <title>Red Clover (Trifolium pratense) and Zigzag Clover (T. medium) - A Picture of Genomic Similarities and Differences.</title>
        <authorList>
            <person name="Dluhosova J."/>
            <person name="Istvanek J."/>
            <person name="Nedelnik J."/>
            <person name="Repkova J."/>
        </authorList>
    </citation>
    <scope>NUCLEOTIDE SEQUENCE [LARGE SCALE GENOMIC DNA]</scope>
    <source>
        <strain evidence="2">cv. 10/8</strain>
        <tissue evidence="1">Leaf</tissue>
    </source>
</reference>
<dbReference type="AlphaFoldDB" id="A0A392VJV5"/>
<feature type="non-terminal residue" evidence="1">
    <location>
        <position position="1"/>
    </location>
</feature>
<evidence type="ECO:0000313" key="2">
    <source>
        <dbReference type="Proteomes" id="UP000265520"/>
    </source>
</evidence>
<name>A0A392VJV5_9FABA</name>
<dbReference type="Proteomes" id="UP000265520">
    <property type="component" value="Unassembled WGS sequence"/>
</dbReference>
<sequence length="38" mass="4015">RPLRVAQLGVARCAALGCCDCLFPVTCATRRAIPRGAQ</sequence>
<proteinExistence type="predicted"/>
<comment type="caution">
    <text evidence="1">The sequence shown here is derived from an EMBL/GenBank/DDBJ whole genome shotgun (WGS) entry which is preliminary data.</text>
</comment>